<protein>
    <recommendedName>
        <fullName evidence="6">Xylanolytic transcriptional activator regulatory domain-containing protein</fullName>
    </recommendedName>
</protein>
<keyword evidence="8" id="KW-1185">Reference proteome</keyword>
<dbReference type="OrthoDB" id="39175at2759"/>
<accession>A0A9W9Y6H9</accession>
<keyword evidence="3" id="KW-0238">DNA-binding</keyword>
<dbReference type="SMART" id="SM00906">
    <property type="entry name" value="Fungal_trans"/>
    <property type="match status" value="1"/>
</dbReference>
<evidence type="ECO:0000259" key="6">
    <source>
        <dbReference type="SMART" id="SM00906"/>
    </source>
</evidence>
<proteinExistence type="predicted"/>
<evidence type="ECO:0000313" key="7">
    <source>
        <dbReference type="EMBL" id="KAJ5521061.1"/>
    </source>
</evidence>
<sequence length="675" mass="75055">MHRGDKELNPAQTVLKLRVNAGFSDCPCFRLRPSRRNLGRTRARHQLSHIPERRIEGLQTPPDGYGELSQGSTEPYLTNVEDPLPPCPSLDASSKGQTNQLGAKDPISFTTALNPINTQRQQDFASVPNETTSNVSVIDLPSESEGDQFCNQPDSRAPSSYIGESGYVPILSKLPPSVRRNSDGPIEVNIHYTVHPLSPALRVSYTNVFLDNCFTFCPILDSATLDLPQISSSLLLQQALALVGSVIQPSILHKDAPSCYYDNAKILLHNGYEPNPIASLLSVMLFYWWSTCPPHVVSMNGSWWWSGIAIRQAQELGFHREMIPGQSLWPGESVGLRRRIWWSLFARERVYSLGLGRPCIINLHDCNVKEPSRDDFPDPKDLRADIFVHWVQLSCIVGRVGDYLRCSGSAEITSPDLLDQLRTWTHGLPPHLRLLPFSVVPTELLERDIHLLHLPYLSSITLLHLRKSDTNVPAASIPAILSASCVARIFEGLLIRGSLRFLQGMAGWHMALAALALLNACQIGALKEAAKAHIRVLRIGLKELSQRWESAKMYDKGIEHLLRARSRSPYEGQIPNPQHVPVYPAGDDLSLNPGSAEGQEALKYFPGATKETSLLFETLLATNNPISNFVMESPSSFQASLPGFSANPFENFNQYSLEYLTSLGMDNNEFLFLLD</sequence>
<organism evidence="7 8">
    <name type="scientific">Penicillium fimorum</name>
    <dbReference type="NCBI Taxonomy" id="1882269"/>
    <lineage>
        <taxon>Eukaryota</taxon>
        <taxon>Fungi</taxon>
        <taxon>Dikarya</taxon>
        <taxon>Ascomycota</taxon>
        <taxon>Pezizomycotina</taxon>
        <taxon>Eurotiomycetes</taxon>
        <taxon>Eurotiomycetidae</taxon>
        <taxon>Eurotiales</taxon>
        <taxon>Aspergillaceae</taxon>
        <taxon>Penicillium</taxon>
    </lineage>
</organism>
<dbReference type="AlphaFoldDB" id="A0A9W9Y6H9"/>
<keyword evidence="1" id="KW-0862">Zinc</keyword>
<evidence type="ECO:0000256" key="4">
    <source>
        <dbReference type="ARBA" id="ARBA00023163"/>
    </source>
</evidence>
<dbReference type="GO" id="GO:0003677">
    <property type="term" value="F:DNA binding"/>
    <property type="evidence" value="ECO:0007669"/>
    <property type="project" value="UniProtKB-KW"/>
</dbReference>
<dbReference type="GO" id="GO:0006351">
    <property type="term" value="P:DNA-templated transcription"/>
    <property type="evidence" value="ECO:0007669"/>
    <property type="project" value="InterPro"/>
</dbReference>
<evidence type="ECO:0000256" key="3">
    <source>
        <dbReference type="ARBA" id="ARBA00023125"/>
    </source>
</evidence>
<dbReference type="Pfam" id="PF04082">
    <property type="entry name" value="Fungal_trans"/>
    <property type="match status" value="1"/>
</dbReference>
<name>A0A9W9Y6H9_9EURO</name>
<evidence type="ECO:0000313" key="8">
    <source>
        <dbReference type="Proteomes" id="UP001149954"/>
    </source>
</evidence>
<comment type="caution">
    <text evidence="7">The sequence shown here is derived from an EMBL/GenBank/DDBJ whole genome shotgun (WGS) entry which is preliminary data.</text>
</comment>
<dbReference type="PANTHER" id="PTHR47171:SF5">
    <property type="entry name" value="ZN(II)2CYS6 TRANSCRIPTION FACTOR (EUROFUNG)"/>
    <property type="match status" value="1"/>
</dbReference>
<dbReference type="PANTHER" id="PTHR47171">
    <property type="entry name" value="FARA-RELATED"/>
    <property type="match status" value="1"/>
</dbReference>
<reference evidence="7" key="1">
    <citation type="submission" date="2022-12" db="EMBL/GenBank/DDBJ databases">
        <authorList>
            <person name="Petersen C."/>
        </authorList>
    </citation>
    <scope>NUCLEOTIDE SEQUENCE</scope>
    <source>
        <strain evidence="7">IBT 29495</strain>
    </source>
</reference>
<gene>
    <name evidence="7" type="ORF">N7463_001514</name>
</gene>
<keyword evidence="5" id="KW-0539">Nucleus</keyword>
<keyword evidence="2" id="KW-0805">Transcription regulation</keyword>
<dbReference type="CDD" id="cd12148">
    <property type="entry name" value="fungal_TF_MHR"/>
    <property type="match status" value="1"/>
</dbReference>
<evidence type="ECO:0000256" key="5">
    <source>
        <dbReference type="ARBA" id="ARBA00023242"/>
    </source>
</evidence>
<feature type="domain" description="Xylanolytic transcriptional activator regulatory" evidence="6">
    <location>
        <begin position="302"/>
        <end position="377"/>
    </location>
</feature>
<evidence type="ECO:0000256" key="2">
    <source>
        <dbReference type="ARBA" id="ARBA00023015"/>
    </source>
</evidence>
<dbReference type="Proteomes" id="UP001149954">
    <property type="component" value="Unassembled WGS sequence"/>
</dbReference>
<dbReference type="InterPro" id="IPR052073">
    <property type="entry name" value="Amide_Lactam_Regulators"/>
</dbReference>
<dbReference type="InterPro" id="IPR007219">
    <property type="entry name" value="XnlR_reg_dom"/>
</dbReference>
<dbReference type="GO" id="GO:0008270">
    <property type="term" value="F:zinc ion binding"/>
    <property type="evidence" value="ECO:0007669"/>
    <property type="project" value="InterPro"/>
</dbReference>
<reference evidence="7" key="2">
    <citation type="journal article" date="2023" name="IMA Fungus">
        <title>Comparative genomic study of the Penicillium genus elucidates a diverse pangenome and 15 lateral gene transfer events.</title>
        <authorList>
            <person name="Petersen C."/>
            <person name="Sorensen T."/>
            <person name="Nielsen M.R."/>
            <person name="Sondergaard T.E."/>
            <person name="Sorensen J.L."/>
            <person name="Fitzpatrick D.A."/>
            <person name="Frisvad J.C."/>
            <person name="Nielsen K.L."/>
        </authorList>
    </citation>
    <scope>NUCLEOTIDE SEQUENCE</scope>
    <source>
        <strain evidence="7">IBT 29495</strain>
    </source>
</reference>
<dbReference type="EMBL" id="JAPWDS010000001">
    <property type="protein sequence ID" value="KAJ5521061.1"/>
    <property type="molecule type" value="Genomic_DNA"/>
</dbReference>
<evidence type="ECO:0000256" key="1">
    <source>
        <dbReference type="ARBA" id="ARBA00022833"/>
    </source>
</evidence>
<keyword evidence="4" id="KW-0804">Transcription</keyword>